<dbReference type="InterPro" id="IPR018297">
    <property type="entry name" value="A/G_cyclase_CS"/>
</dbReference>
<keyword evidence="4" id="KW-0812">Transmembrane</keyword>
<evidence type="ECO:0000256" key="5">
    <source>
        <dbReference type="ARBA" id="ARBA00022729"/>
    </source>
</evidence>
<dbReference type="CDD" id="cd07302">
    <property type="entry name" value="CHD"/>
    <property type="match status" value="1"/>
</dbReference>
<organism evidence="15 16">
    <name type="scientific">Diploscapter pachys</name>
    <dbReference type="NCBI Taxonomy" id="2018661"/>
    <lineage>
        <taxon>Eukaryota</taxon>
        <taxon>Metazoa</taxon>
        <taxon>Ecdysozoa</taxon>
        <taxon>Nematoda</taxon>
        <taxon>Chromadorea</taxon>
        <taxon>Rhabditida</taxon>
        <taxon>Rhabditina</taxon>
        <taxon>Rhabditomorpha</taxon>
        <taxon>Rhabditoidea</taxon>
        <taxon>Rhabditidae</taxon>
        <taxon>Diploscapter</taxon>
    </lineage>
</organism>
<dbReference type="Gene3D" id="3.30.70.1230">
    <property type="entry name" value="Nucleotide cyclase"/>
    <property type="match status" value="1"/>
</dbReference>
<keyword evidence="9" id="KW-0675">Receptor</keyword>
<evidence type="ECO:0000256" key="11">
    <source>
        <dbReference type="ARBA" id="ARBA00023239"/>
    </source>
</evidence>
<keyword evidence="6" id="KW-0547">Nucleotide-binding</keyword>
<evidence type="ECO:0000256" key="1">
    <source>
        <dbReference type="ARBA" id="ARBA00001436"/>
    </source>
</evidence>
<evidence type="ECO:0000256" key="10">
    <source>
        <dbReference type="ARBA" id="ARBA00023180"/>
    </source>
</evidence>
<dbReference type="Gene3D" id="6.10.250.780">
    <property type="match status" value="1"/>
</dbReference>
<dbReference type="AlphaFoldDB" id="A0A2A2JCW5"/>
<evidence type="ECO:0000313" key="16">
    <source>
        <dbReference type="Proteomes" id="UP000218231"/>
    </source>
</evidence>
<comment type="catalytic activity">
    <reaction evidence="1">
        <text>GTP = 3',5'-cyclic GMP + diphosphate</text>
        <dbReference type="Rhea" id="RHEA:13665"/>
        <dbReference type="ChEBI" id="CHEBI:33019"/>
        <dbReference type="ChEBI" id="CHEBI:37565"/>
        <dbReference type="ChEBI" id="CHEBI:57746"/>
        <dbReference type="EC" id="4.6.1.2"/>
    </reaction>
</comment>
<dbReference type="GO" id="GO:0004016">
    <property type="term" value="F:adenylate cyclase activity"/>
    <property type="evidence" value="ECO:0007669"/>
    <property type="project" value="TreeGrafter"/>
</dbReference>
<dbReference type="InterPro" id="IPR001054">
    <property type="entry name" value="A/G_cyclase"/>
</dbReference>
<sequence>MTVVCNLLRGMMPRGKGNLFDHVFGMLEDYTTTLEQETLYRLKVKFQVDERTKELATEKKKADVLLSRMLPRQVAERLKLGQAVEPESFDSVTVFFSDIVKFTQLAMKSTPFEVVNLLNDLYSRFDTLIEEHNVYKVESIGDGYLCVSGLPDRNGTQHVKEIADLSLGFMDCVKQFKIPHLSREKIELRIGINSGACVAGVVGLSMPRYCLFGDTVNTASRMESNGKPSHIHMSSAAHNLLIQKDKSMKEINLPREKENQHDNNLTVPLYRQFRQDALSNL</sequence>
<keyword evidence="8" id="KW-0472">Membrane</keyword>
<dbReference type="GO" id="GO:0007635">
    <property type="term" value="P:chemosensory behavior"/>
    <property type="evidence" value="ECO:0007669"/>
    <property type="project" value="UniProtKB-ARBA"/>
</dbReference>
<evidence type="ECO:0000256" key="7">
    <source>
        <dbReference type="ARBA" id="ARBA00022989"/>
    </source>
</evidence>
<dbReference type="EMBL" id="LIAE01010513">
    <property type="protein sequence ID" value="PAV59590.1"/>
    <property type="molecule type" value="Genomic_DNA"/>
</dbReference>
<dbReference type="PROSITE" id="PS00452">
    <property type="entry name" value="GUANYLATE_CYCLASE_1"/>
    <property type="match status" value="1"/>
</dbReference>
<keyword evidence="11 13" id="KW-0456">Lyase</keyword>
<dbReference type="InterPro" id="IPR050401">
    <property type="entry name" value="Cyclic_nucleotide_synthase"/>
</dbReference>
<proteinExistence type="inferred from homology"/>
<dbReference type="GO" id="GO:0006935">
    <property type="term" value="P:chemotaxis"/>
    <property type="evidence" value="ECO:0007669"/>
    <property type="project" value="UniProtKB-ARBA"/>
</dbReference>
<accession>A0A2A2JCW5</accession>
<dbReference type="Proteomes" id="UP000218231">
    <property type="component" value="Unassembled WGS sequence"/>
</dbReference>
<reference evidence="15 16" key="1">
    <citation type="journal article" date="2017" name="Curr. Biol.">
        <title>Genome architecture and evolution of a unichromosomal asexual nematode.</title>
        <authorList>
            <person name="Fradin H."/>
            <person name="Zegar C."/>
            <person name="Gutwein M."/>
            <person name="Lucas J."/>
            <person name="Kovtun M."/>
            <person name="Corcoran D."/>
            <person name="Baugh L.R."/>
            <person name="Kiontke K."/>
            <person name="Gunsalus K."/>
            <person name="Fitch D.H."/>
            <person name="Piano F."/>
        </authorList>
    </citation>
    <scope>NUCLEOTIDE SEQUENCE [LARGE SCALE GENOMIC DNA]</scope>
    <source>
        <strain evidence="15">PF1309</strain>
    </source>
</reference>
<dbReference type="SUPFAM" id="SSF55073">
    <property type="entry name" value="Nucleotide cyclase"/>
    <property type="match status" value="1"/>
</dbReference>
<dbReference type="OrthoDB" id="60033at2759"/>
<evidence type="ECO:0000256" key="6">
    <source>
        <dbReference type="ARBA" id="ARBA00022741"/>
    </source>
</evidence>
<comment type="caution">
    <text evidence="15">The sequence shown here is derived from an EMBL/GenBank/DDBJ whole genome shotgun (WGS) entry which is preliminary data.</text>
</comment>
<comment type="similarity">
    <text evidence="13">Belongs to the adenylyl cyclase class-4/guanylyl cyclase family.</text>
</comment>
<evidence type="ECO:0000256" key="8">
    <source>
        <dbReference type="ARBA" id="ARBA00023136"/>
    </source>
</evidence>
<dbReference type="GO" id="GO:0001653">
    <property type="term" value="F:peptide receptor activity"/>
    <property type="evidence" value="ECO:0007669"/>
    <property type="project" value="TreeGrafter"/>
</dbReference>
<evidence type="ECO:0000256" key="4">
    <source>
        <dbReference type="ARBA" id="ARBA00022692"/>
    </source>
</evidence>
<keyword evidence="12" id="KW-0141">cGMP biosynthesis</keyword>
<dbReference type="STRING" id="2018661.A0A2A2JCW5"/>
<evidence type="ECO:0000313" key="15">
    <source>
        <dbReference type="EMBL" id="PAV59590.1"/>
    </source>
</evidence>
<dbReference type="InterPro" id="IPR029787">
    <property type="entry name" value="Nucleotide_cyclase"/>
</dbReference>
<dbReference type="GO" id="GO:0035556">
    <property type="term" value="P:intracellular signal transduction"/>
    <property type="evidence" value="ECO:0007669"/>
    <property type="project" value="InterPro"/>
</dbReference>
<dbReference type="FunFam" id="3.30.70.1230:FF:000023">
    <property type="entry name" value="Guanylate cyclase"/>
    <property type="match status" value="1"/>
</dbReference>
<evidence type="ECO:0000256" key="13">
    <source>
        <dbReference type="RuleBase" id="RU000405"/>
    </source>
</evidence>
<evidence type="ECO:0000256" key="12">
    <source>
        <dbReference type="ARBA" id="ARBA00023293"/>
    </source>
</evidence>
<dbReference type="PROSITE" id="PS50125">
    <property type="entry name" value="GUANYLATE_CYCLASE_2"/>
    <property type="match status" value="1"/>
</dbReference>
<dbReference type="EC" id="4.6.1.2" evidence="3"/>
<keyword evidence="5" id="KW-0732">Signal</keyword>
<evidence type="ECO:0000256" key="2">
    <source>
        <dbReference type="ARBA" id="ARBA00004479"/>
    </source>
</evidence>
<feature type="domain" description="Guanylate cyclase" evidence="14">
    <location>
        <begin position="93"/>
        <end position="223"/>
    </location>
</feature>
<comment type="subcellular location">
    <subcellularLocation>
        <location evidence="2">Membrane</location>
        <topology evidence="2">Single-pass type I membrane protein</topology>
    </subcellularLocation>
</comment>
<dbReference type="Pfam" id="PF00211">
    <property type="entry name" value="Guanylate_cyc"/>
    <property type="match status" value="1"/>
</dbReference>
<evidence type="ECO:0000259" key="14">
    <source>
        <dbReference type="PROSITE" id="PS50125"/>
    </source>
</evidence>
<keyword evidence="7" id="KW-1133">Transmembrane helix</keyword>
<evidence type="ECO:0000256" key="3">
    <source>
        <dbReference type="ARBA" id="ARBA00012202"/>
    </source>
</evidence>
<keyword evidence="16" id="KW-1185">Reference proteome</keyword>
<protein>
    <recommendedName>
        <fullName evidence="3">guanylate cyclase</fullName>
        <ecNumber evidence="3">4.6.1.2</ecNumber>
    </recommendedName>
</protein>
<dbReference type="GO" id="GO:0007168">
    <property type="term" value="P:receptor guanylyl cyclase signaling pathway"/>
    <property type="evidence" value="ECO:0007669"/>
    <property type="project" value="TreeGrafter"/>
</dbReference>
<keyword evidence="10" id="KW-0325">Glycoprotein</keyword>
<dbReference type="GO" id="GO:0000166">
    <property type="term" value="F:nucleotide binding"/>
    <property type="evidence" value="ECO:0007669"/>
    <property type="project" value="UniProtKB-KW"/>
</dbReference>
<dbReference type="GO" id="GO:0004383">
    <property type="term" value="F:guanylate cyclase activity"/>
    <property type="evidence" value="ECO:0007669"/>
    <property type="project" value="UniProtKB-EC"/>
</dbReference>
<evidence type="ECO:0000256" key="9">
    <source>
        <dbReference type="ARBA" id="ARBA00023170"/>
    </source>
</evidence>
<gene>
    <name evidence="15" type="ORF">WR25_05195</name>
</gene>
<dbReference type="PANTHER" id="PTHR11920">
    <property type="entry name" value="GUANYLYL CYCLASE"/>
    <property type="match status" value="1"/>
</dbReference>
<dbReference type="PANTHER" id="PTHR11920:SF495">
    <property type="entry name" value="RECEPTOR-TYPE GUANYLATE CYCLASE GCY-7"/>
    <property type="match status" value="1"/>
</dbReference>
<dbReference type="GO" id="GO:0005886">
    <property type="term" value="C:plasma membrane"/>
    <property type="evidence" value="ECO:0007669"/>
    <property type="project" value="TreeGrafter"/>
</dbReference>
<dbReference type="SMART" id="SM00044">
    <property type="entry name" value="CYCc"/>
    <property type="match status" value="1"/>
</dbReference>
<name>A0A2A2JCW5_9BILA</name>